<evidence type="ECO:0000313" key="2">
    <source>
        <dbReference type="EMBL" id="CUG32563.1"/>
    </source>
</evidence>
<keyword evidence="1" id="KW-1133">Transmembrane helix</keyword>
<keyword evidence="1" id="KW-0472">Membrane</keyword>
<protein>
    <submittedName>
        <fullName evidence="2">Membrane-associated protein, putative</fullName>
    </submittedName>
</protein>
<dbReference type="EMBL" id="CYKH01000751">
    <property type="protein sequence ID" value="CUG32563.1"/>
    <property type="molecule type" value="Genomic_DNA"/>
</dbReference>
<gene>
    <name evidence="2" type="ORF">BSAL_77670</name>
</gene>
<dbReference type="AlphaFoldDB" id="A0A0S4IZL6"/>
<reference evidence="3" key="1">
    <citation type="submission" date="2015-09" db="EMBL/GenBank/DDBJ databases">
        <authorList>
            <consortium name="Pathogen Informatics"/>
        </authorList>
    </citation>
    <scope>NUCLEOTIDE SEQUENCE [LARGE SCALE GENOMIC DNA]</scope>
    <source>
        <strain evidence="3">Lake Konstanz</strain>
    </source>
</reference>
<dbReference type="VEuPathDB" id="TriTrypDB:BSAL_77670"/>
<evidence type="ECO:0000313" key="3">
    <source>
        <dbReference type="Proteomes" id="UP000051952"/>
    </source>
</evidence>
<keyword evidence="3" id="KW-1185">Reference proteome</keyword>
<accession>A0A0S4IZL6</accession>
<dbReference type="Proteomes" id="UP000051952">
    <property type="component" value="Unassembled WGS sequence"/>
</dbReference>
<feature type="transmembrane region" description="Helical" evidence="1">
    <location>
        <begin position="12"/>
        <end position="33"/>
    </location>
</feature>
<sequence>MGLRFAVSHTRGYGPFFALFATCCGVVSVNTTMPAHFVTPHRAIRHPTKEPMREDSVVWELRAKVRLREQLLVL</sequence>
<proteinExistence type="predicted"/>
<name>A0A0S4IZL6_BODSA</name>
<evidence type="ECO:0000256" key="1">
    <source>
        <dbReference type="SAM" id="Phobius"/>
    </source>
</evidence>
<keyword evidence="1" id="KW-0812">Transmembrane</keyword>
<organism evidence="2 3">
    <name type="scientific">Bodo saltans</name>
    <name type="common">Flagellated protozoan</name>
    <dbReference type="NCBI Taxonomy" id="75058"/>
    <lineage>
        <taxon>Eukaryota</taxon>
        <taxon>Discoba</taxon>
        <taxon>Euglenozoa</taxon>
        <taxon>Kinetoplastea</taxon>
        <taxon>Metakinetoplastina</taxon>
        <taxon>Eubodonida</taxon>
        <taxon>Bodonidae</taxon>
        <taxon>Bodo</taxon>
    </lineage>
</organism>